<evidence type="ECO:0000256" key="2">
    <source>
        <dbReference type="ARBA" id="ARBA00007568"/>
    </source>
</evidence>
<dbReference type="PANTHER" id="PTHR10168">
    <property type="entry name" value="GLUTAREDOXIN"/>
    <property type="match status" value="1"/>
</dbReference>
<dbReference type="Pfam" id="PF00462">
    <property type="entry name" value="Glutaredoxin"/>
    <property type="match status" value="1"/>
</dbReference>
<accession>A0AAV1B1H3</accession>
<dbReference type="InterPro" id="IPR036249">
    <property type="entry name" value="Thioredoxin-like_sf"/>
</dbReference>
<evidence type="ECO:0000256" key="1">
    <source>
        <dbReference type="ARBA" id="ARBA00004496"/>
    </source>
</evidence>
<dbReference type="GO" id="GO:0005737">
    <property type="term" value="C:cytoplasm"/>
    <property type="evidence" value="ECO:0007669"/>
    <property type="project" value="UniProtKB-SubCell"/>
</dbReference>
<dbReference type="InterPro" id="IPR011905">
    <property type="entry name" value="GlrX-like_pln_2"/>
</dbReference>
<dbReference type="InterPro" id="IPR002109">
    <property type="entry name" value="Glutaredoxin"/>
</dbReference>
<dbReference type="AlphaFoldDB" id="A0AAV1B1H3"/>
<dbReference type="InterPro" id="IPR014025">
    <property type="entry name" value="Glutaredoxin_subgr"/>
</dbReference>
<dbReference type="CDD" id="cd03419">
    <property type="entry name" value="GRX_GRXh_1_2_like"/>
    <property type="match status" value="1"/>
</dbReference>
<evidence type="ECO:0000256" key="3">
    <source>
        <dbReference type="ARBA" id="ARBA00022490"/>
    </source>
</evidence>
<evidence type="ECO:0000313" key="6">
    <source>
        <dbReference type="EMBL" id="CAI8615045.1"/>
    </source>
</evidence>
<dbReference type="PROSITE" id="PS51354">
    <property type="entry name" value="GLUTAREDOXIN_2"/>
    <property type="match status" value="1"/>
</dbReference>
<keyword evidence="7" id="KW-1185">Reference proteome</keyword>
<proteinExistence type="inferred from homology"/>
<comment type="similarity">
    <text evidence="2">Belongs to the glutaredoxin family. CC-type subfamily.</text>
</comment>
<organism evidence="6 7">
    <name type="scientific">Vicia faba</name>
    <name type="common">Broad bean</name>
    <name type="synonym">Faba vulgaris</name>
    <dbReference type="NCBI Taxonomy" id="3906"/>
    <lineage>
        <taxon>Eukaryota</taxon>
        <taxon>Viridiplantae</taxon>
        <taxon>Streptophyta</taxon>
        <taxon>Embryophyta</taxon>
        <taxon>Tracheophyta</taxon>
        <taxon>Spermatophyta</taxon>
        <taxon>Magnoliopsida</taxon>
        <taxon>eudicotyledons</taxon>
        <taxon>Gunneridae</taxon>
        <taxon>Pentapetalae</taxon>
        <taxon>rosids</taxon>
        <taxon>fabids</taxon>
        <taxon>Fabales</taxon>
        <taxon>Fabaceae</taxon>
        <taxon>Papilionoideae</taxon>
        <taxon>50 kb inversion clade</taxon>
        <taxon>NPAAA clade</taxon>
        <taxon>Hologalegina</taxon>
        <taxon>IRL clade</taxon>
        <taxon>Fabeae</taxon>
        <taxon>Vicia</taxon>
    </lineage>
</organism>
<evidence type="ECO:0000259" key="5">
    <source>
        <dbReference type="Pfam" id="PF00462"/>
    </source>
</evidence>
<feature type="domain" description="Glutaredoxin" evidence="5">
    <location>
        <begin position="14"/>
        <end position="77"/>
    </location>
</feature>
<dbReference type="PRINTS" id="PR00160">
    <property type="entry name" value="GLUTAREDOXIN"/>
</dbReference>
<dbReference type="NCBIfam" id="TIGR02189">
    <property type="entry name" value="GlrX-like_plant"/>
    <property type="match status" value="1"/>
</dbReference>
<dbReference type="SUPFAM" id="SSF52833">
    <property type="entry name" value="Thioredoxin-like"/>
    <property type="match status" value="1"/>
</dbReference>
<dbReference type="EMBL" id="OX451740">
    <property type="protein sequence ID" value="CAI8615045.1"/>
    <property type="molecule type" value="Genomic_DNA"/>
</dbReference>
<keyword evidence="3" id="KW-0963">Cytoplasm</keyword>
<dbReference type="Proteomes" id="UP001157006">
    <property type="component" value="Chromosome 5"/>
</dbReference>
<evidence type="ECO:0000256" key="4">
    <source>
        <dbReference type="ARBA" id="ARBA00023284"/>
    </source>
</evidence>
<protein>
    <recommendedName>
        <fullName evidence="5">Glutaredoxin domain-containing protein</fullName>
    </recommendedName>
</protein>
<sequence>MDRVNDLSSKKAAVIFTKSSCYMCHSIKQLFYELGASPAVYELDNDSSYGKEMERALKGNFGCNPSVPAVFIGGKFVGSSKDVISLHVDGSLKQMLMDAKAIWL</sequence>
<gene>
    <name evidence="6" type="ORF">VFH_V159680</name>
</gene>
<name>A0AAV1B1H3_VICFA</name>
<dbReference type="Gene3D" id="3.40.30.10">
    <property type="entry name" value="Glutaredoxin"/>
    <property type="match status" value="1"/>
</dbReference>
<keyword evidence="4" id="KW-0676">Redox-active center</keyword>
<reference evidence="6 7" key="1">
    <citation type="submission" date="2023-01" db="EMBL/GenBank/DDBJ databases">
        <authorList>
            <person name="Kreplak J."/>
        </authorList>
    </citation>
    <scope>NUCLEOTIDE SEQUENCE [LARGE SCALE GENOMIC DNA]</scope>
</reference>
<evidence type="ECO:0000313" key="7">
    <source>
        <dbReference type="Proteomes" id="UP001157006"/>
    </source>
</evidence>
<comment type="subcellular location">
    <subcellularLocation>
        <location evidence="1">Cytoplasm</location>
    </subcellularLocation>
</comment>